<reference evidence="9" key="1">
    <citation type="submission" date="2012-01" db="EMBL/GenBank/DDBJ databases">
        <title>The Genome Sequence of Oreochromis niloticus (Nile Tilapia).</title>
        <authorList>
            <consortium name="Broad Institute Genome Assembly Team"/>
            <consortium name="Broad Institute Sequencing Platform"/>
            <person name="Di Palma F."/>
            <person name="Johnson J."/>
            <person name="Lander E.S."/>
            <person name="Lindblad-Toh K."/>
        </authorList>
    </citation>
    <scope>NUCLEOTIDE SEQUENCE [LARGE SCALE GENOMIC DNA]</scope>
</reference>
<feature type="chain" id="PRO_5025582743" description="Hemopexin" evidence="7">
    <location>
        <begin position="20"/>
        <end position="441"/>
    </location>
</feature>
<evidence type="ECO:0000256" key="2">
    <source>
        <dbReference type="ARBA" id="ARBA00022525"/>
    </source>
</evidence>
<name>I3K1M4_ORENI</name>
<reference evidence="8" key="2">
    <citation type="submission" date="2025-08" db="UniProtKB">
        <authorList>
            <consortium name="Ensembl"/>
        </authorList>
    </citation>
    <scope>IDENTIFICATION</scope>
</reference>
<feature type="repeat" description="Hemopexin" evidence="6">
    <location>
        <begin position="249"/>
        <end position="293"/>
    </location>
</feature>
<organism evidence="8 9">
    <name type="scientific">Oreochromis niloticus</name>
    <name type="common">Nile tilapia</name>
    <name type="synonym">Tilapia nilotica</name>
    <dbReference type="NCBI Taxonomy" id="8128"/>
    <lineage>
        <taxon>Eukaryota</taxon>
        <taxon>Metazoa</taxon>
        <taxon>Chordata</taxon>
        <taxon>Craniata</taxon>
        <taxon>Vertebrata</taxon>
        <taxon>Euteleostomi</taxon>
        <taxon>Actinopterygii</taxon>
        <taxon>Neopterygii</taxon>
        <taxon>Teleostei</taxon>
        <taxon>Neoteleostei</taxon>
        <taxon>Acanthomorphata</taxon>
        <taxon>Ovalentaria</taxon>
        <taxon>Cichlomorphae</taxon>
        <taxon>Cichliformes</taxon>
        <taxon>Cichlidae</taxon>
        <taxon>African cichlids</taxon>
        <taxon>Pseudocrenilabrinae</taxon>
        <taxon>Oreochromini</taxon>
        <taxon>Oreochromis</taxon>
    </lineage>
</organism>
<protein>
    <recommendedName>
        <fullName evidence="10">Hemopexin</fullName>
    </recommendedName>
</protein>
<dbReference type="Proteomes" id="UP000005207">
    <property type="component" value="Linkage group LG23"/>
</dbReference>
<evidence type="ECO:0000256" key="7">
    <source>
        <dbReference type="SAM" id="SignalP"/>
    </source>
</evidence>
<gene>
    <name evidence="8" type="primary">hpxb</name>
</gene>
<dbReference type="CDD" id="cd00094">
    <property type="entry name" value="HX"/>
    <property type="match status" value="1"/>
</dbReference>
<evidence type="ECO:0000256" key="6">
    <source>
        <dbReference type="PROSITE-ProRule" id="PRU01011"/>
    </source>
</evidence>
<dbReference type="AlphaFoldDB" id="I3K1M4"/>
<dbReference type="GeneTree" id="ENSGT00940000166972"/>
<feature type="repeat" description="Hemopexin" evidence="6">
    <location>
        <begin position="187"/>
        <end position="233"/>
    </location>
</feature>
<evidence type="ECO:0000256" key="3">
    <source>
        <dbReference type="ARBA" id="ARBA00022729"/>
    </source>
</evidence>
<evidence type="ECO:0000256" key="1">
    <source>
        <dbReference type="ARBA" id="ARBA00004613"/>
    </source>
</evidence>
<proteinExistence type="predicted"/>
<feature type="repeat" description="Hemopexin" evidence="6">
    <location>
        <begin position="91"/>
        <end position="135"/>
    </location>
</feature>
<keyword evidence="3 7" id="KW-0732">Signal</keyword>
<dbReference type="OMA" id="CSSAMRW"/>
<feature type="repeat" description="Hemopexin" evidence="6">
    <location>
        <begin position="136"/>
        <end position="185"/>
    </location>
</feature>
<dbReference type="InterPro" id="IPR051298">
    <property type="entry name" value="Heme_transport/Cell_adhesion"/>
</dbReference>
<reference evidence="8" key="3">
    <citation type="submission" date="2025-09" db="UniProtKB">
        <authorList>
            <consortium name="Ensembl"/>
        </authorList>
    </citation>
    <scope>IDENTIFICATION</scope>
</reference>
<dbReference type="InParanoid" id="I3K1M4"/>
<dbReference type="InterPro" id="IPR018487">
    <property type="entry name" value="Hemopexin-like_repeat"/>
</dbReference>
<dbReference type="PANTHER" id="PTHR22917:SF9">
    <property type="entry name" value="HEMOPEXIN"/>
    <property type="match status" value="1"/>
</dbReference>
<sequence length="441" mass="50095">MELITRTLLLGLALSLTNAAPLKVCYFYLGNKDGDAALPDRCEGIEFDAITLDESGKNPFFFKDGYLWNGFYGPAKPSTMFFKELDEHHHLGHVDAAFRMHDHIFLFLDDHVFSYYNHTLETGYPKTIQEVFRGVPTHLDAAVECPQGECITDSVLFFKGQDVYVYDIVTKTVKTKTRARLSPWARLPLCTSAFRWVEHYYCFHGHNFTRFNPISGVVNGTYPKDARNYFMNCKNFGHGGDHKAPKCSEVKLDAITTDDRGRIYLFTGLNYMRVDNRRNGLHAFPITRGWKEVTNGVDAVFSYTDKMYLIKDDQVYIYKTDAHYVLIEGYPKSLREELGIEGTVDAAFLCPNEHTVHILQGHRIRDVDLSATPRVINREIPLPLPDIDAGLCGPDGIKVFKGSQYYLYESPMVLATSKIAPVPQNITSGMMGCEDQSEKEK</sequence>
<dbReference type="Ensembl" id="ENSONIT00000015032.2">
    <property type="protein sequence ID" value="ENSONIP00000015019.2"/>
    <property type="gene ID" value="ENSONIG00000011928.2"/>
</dbReference>
<comment type="subcellular location">
    <subcellularLocation>
        <location evidence="1">Secreted</location>
    </subcellularLocation>
</comment>
<keyword evidence="4" id="KW-0677">Repeat</keyword>
<evidence type="ECO:0000313" key="9">
    <source>
        <dbReference type="Proteomes" id="UP000005207"/>
    </source>
</evidence>
<evidence type="ECO:0000256" key="5">
    <source>
        <dbReference type="ARBA" id="ARBA00023180"/>
    </source>
</evidence>
<evidence type="ECO:0000256" key="4">
    <source>
        <dbReference type="ARBA" id="ARBA00022737"/>
    </source>
</evidence>
<keyword evidence="9" id="KW-1185">Reference proteome</keyword>
<dbReference type="InterPro" id="IPR000585">
    <property type="entry name" value="Hemopexin-like_dom"/>
</dbReference>
<accession>I3K1M4</accession>
<keyword evidence="2" id="KW-0964">Secreted</keyword>
<dbReference type="PROSITE" id="PS51642">
    <property type="entry name" value="HEMOPEXIN_2"/>
    <property type="match status" value="5"/>
</dbReference>
<dbReference type="InterPro" id="IPR036375">
    <property type="entry name" value="Hemopexin-like_dom_sf"/>
</dbReference>
<dbReference type="GO" id="GO:0005615">
    <property type="term" value="C:extracellular space"/>
    <property type="evidence" value="ECO:0007669"/>
    <property type="project" value="TreeGrafter"/>
</dbReference>
<evidence type="ECO:0008006" key="10">
    <source>
        <dbReference type="Google" id="ProtNLM"/>
    </source>
</evidence>
<dbReference type="PANTHER" id="PTHR22917">
    <property type="entry name" value="HEMOPEXIN DOMAIN-CONTAINING PROTEIN"/>
    <property type="match status" value="1"/>
</dbReference>
<keyword evidence="5" id="KW-0325">Glycoprotein</keyword>
<dbReference type="SMART" id="SM00120">
    <property type="entry name" value="HX"/>
    <property type="match status" value="5"/>
</dbReference>
<feature type="repeat" description="Hemopexin" evidence="6">
    <location>
        <begin position="294"/>
        <end position="341"/>
    </location>
</feature>
<dbReference type="SUPFAM" id="SSF50923">
    <property type="entry name" value="Hemopexin-like domain"/>
    <property type="match status" value="2"/>
</dbReference>
<dbReference type="Gene3D" id="2.110.10.10">
    <property type="entry name" value="Hemopexin-like domain"/>
    <property type="match status" value="2"/>
</dbReference>
<feature type="signal peptide" evidence="7">
    <location>
        <begin position="1"/>
        <end position="19"/>
    </location>
</feature>
<evidence type="ECO:0000313" key="8">
    <source>
        <dbReference type="Ensembl" id="ENSONIP00000015019.2"/>
    </source>
</evidence>